<evidence type="ECO:0000256" key="3">
    <source>
        <dbReference type="SAM" id="Phobius"/>
    </source>
</evidence>
<evidence type="ECO:0000256" key="1">
    <source>
        <dbReference type="SAM" id="Coils"/>
    </source>
</evidence>
<organism evidence="4 5">
    <name type="scientific">Aaosphaeria arxii CBS 175.79</name>
    <dbReference type="NCBI Taxonomy" id="1450172"/>
    <lineage>
        <taxon>Eukaryota</taxon>
        <taxon>Fungi</taxon>
        <taxon>Dikarya</taxon>
        <taxon>Ascomycota</taxon>
        <taxon>Pezizomycotina</taxon>
        <taxon>Dothideomycetes</taxon>
        <taxon>Pleosporomycetidae</taxon>
        <taxon>Pleosporales</taxon>
        <taxon>Pleosporales incertae sedis</taxon>
        <taxon>Aaosphaeria</taxon>
    </lineage>
</organism>
<keyword evidence="1" id="KW-0175">Coiled coil</keyword>
<sequence length="244" mass="28045">METLSYHHHNVAFPLPAHQELHVCAIHLGRSRRPGEAASGYTPHSYSHHLNHLTSKMITSAVHLPNGDILLDWIILLLALLVHFNLRNDRKPNSKVQHCRSQPSQTNIDSPLFHVQAVRYVPFLDGKPEFNIPVLDGPLDPETRIQVIDALQGALQEIERQNIRLSAVEKELKVLKERQAWRDEEAEWEDYDEAEGWEEGFEEDYEDYTDQSGDEYADDEDDLSIEDEEIKTGKRTCPYMGVIS</sequence>
<dbReference type="GeneID" id="54292130"/>
<reference evidence="4" key="1">
    <citation type="journal article" date="2020" name="Stud. Mycol.">
        <title>101 Dothideomycetes genomes: a test case for predicting lifestyles and emergence of pathogens.</title>
        <authorList>
            <person name="Haridas S."/>
            <person name="Albert R."/>
            <person name="Binder M."/>
            <person name="Bloem J."/>
            <person name="Labutti K."/>
            <person name="Salamov A."/>
            <person name="Andreopoulos B."/>
            <person name="Baker S."/>
            <person name="Barry K."/>
            <person name="Bills G."/>
            <person name="Bluhm B."/>
            <person name="Cannon C."/>
            <person name="Castanera R."/>
            <person name="Culley D."/>
            <person name="Daum C."/>
            <person name="Ezra D."/>
            <person name="Gonzalez J."/>
            <person name="Henrissat B."/>
            <person name="Kuo A."/>
            <person name="Liang C."/>
            <person name="Lipzen A."/>
            <person name="Lutzoni F."/>
            <person name="Magnuson J."/>
            <person name="Mondo S."/>
            <person name="Nolan M."/>
            <person name="Ohm R."/>
            <person name="Pangilinan J."/>
            <person name="Park H.-J."/>
            <person name="Ramirez L."/>
            <person name="Alfaro M."/>
            <person name="Sun H."/>
            <person name="Tritt A."/>
            <person name="Yoshinaga Y."/>
            <person name="Zwiers L.-H."/>
            <person name="Turgeon B."/>
            <person name="Goodwin S."/>
            <person name="Spatafora J."/>
            <person name="Crous P."/>
            <person name="Grigoriev I."/>
        </authorList>
    </citation>
    <scope>NUCLEOTIDE SEQUENCE</scope>
    <source>
        <strain evidence="4">CBS 175.79</strain>
    </source>
</reference>
<feature type="coiled-coil region" evidence="1">
    <location>
        <begin position="148"/>
        <end position="178"/>
    </location>
</feature>
<dbReference type="Proteomes" id="UP000799778">
    <property type="component" value="Unassembled WGS sequence"/>
</dbReference>
<keyword evidence="3" id="KW-0472">Membrane</keyword>
<protein>
    <submittedName>
        <fullName evidence="4">Uncharacterized protein</fullName>
    </submittedName>
</protein>
<evidence type="ECO:0000256" key="2">
    <source>
        <dbReference type="SAM" id="MobiDB-lite"/>
    </source>
</evidence>
<accession>A0A6A5X8V1</accession>
<dbReference type="RefSeq" id="XP_033377658.1">
    <property type="nucleotide sequence ID" value="XM_033534733.1"/>
</dbReference>
<gene>
    <name evidence="4" type="ORF">BU24DRAFT_87264</name>
</gene>
<evidence type="ECO:0000313" key="5">
    <source>
        <dbReference type="Proteomes" id="UP000799778"/>
    </source>
</evidence>
<keyword evidence="3" id="KW-0812">Transmembrane</keyword>
<dbReference type="AlphaFoldDB" id="A0A6A5X8V1"/>
<proteinExistence type="predicted"/>
<dbReference type="EMBL" id="ML978079">
    <property type="protein sequence ID" value="KAF2009319.1"/>
    <property type="molecule type" value="Genomic_DNA"/>
</dbReference>
<evidence type="ECO:0000313" key="4">
    <source>
        <dbReference type="EMBL" id="KAF2009319.1"/>
    </source>
</evidence>
<name>A0A6A5X8V1_9PLEO</name>
<keyword evidence="5" id="KW-1185">Reference proteome</keyword>
<keyword evidence="3" id="KW-1133">Transmembrane helix</keyword>
<feature type="transmembrane region" description="Helical" evidence="3">
    <location>
        <begin position="69"/>
        <end position="86"/>
    </location>
</feature>
<feature type="region of interest" description="Disordered" evidence="2">
    <location>
        <begin position="186"/>
        <end position="223"/>
    </location>
</feature>